<dbReference type="AlphaFoldDB" id="A0A7H8QHV2"/>
<organism evidence="1 2">
    <name type="scientific">Talaromyces rugulosus</name>
    <name type="common">Penicillium rugulosum</name>
    <dbReference type="NCBI Taxonomy" id="121627"/>
    <lineage>
        <taxon>Eukaryota</taxon>
        <taxon>Fungi</taxon>
        <taxon>Dikarya</taxon>
        <taxon>Ascomycota</taxon>
        <taxon>Pezizomycotina</taxon>
        <taxon>Eurotiomycetes</taxon>
        <taxon>Eurotiomycetidae</taxon>
        <taxon>Eurotiales</taxon>
        <taxon>Trichocomaceae</taxon>
        <taxon>Talaromyces</taxon>
        <taxon>Talaromyces sect. Islandici</taxon>
    </lineage>
</organism>
<dbReference type="Proteomes" id="UP000509510">
    <property type="component" value="Chromosome I"/>
</dbReference>
<dbReference type="KEGG" id="trg:TRUGW13939_00559"/>
<keyword evidence="2" id="KW-1185">Reference proteome</keyword>
<gene>
    <name evidence="1" type="ORF">TRUGW13939_00559</name>
</gene>
<dbReference type="RefSeq" id="XP_035339659.1">
    <property type="nucleotide sequence ID" value="XM_035483766.1"/>
</dbReference>
<name>A0A7H8QHV2_TALRU</name>
<accession>A0A7H8QHV2</accession>
<sequence length="204" mass="23277">MAEKYQGQPPLETVHKLLDELANLDKLCITWGHAIEEIEDQYGQKIRVAGVNLDLLFLNIVLVKYQGHAVALGGVYDDLPAFCAQYGVDPGSLQGDALKVIEGLTNMKSYLVNFYDACDRMDKQSDTTEQRDILRDQCSNVISRWLDQKPPCSIEEVQATLIDLLKQHARDVPLIDVQEVQEVPATKKRWTWKQIMDRTRFSKK</sequence>
<dbReference type="GeneID" id="55988072"/>
<proteinExistence type="predicted"/>
<evidence type="ECO:0000313" key="1">
    <source>
        <dbReference type="EMBL" id="QKX53480.1"/>
    </source>
</evidence>
<dbReference type="EMBL" id="CP055898">
    <property type="protein sequence ID" value="QKX53480.1"/>
    <property type="molecule type" value="Genomic_DNA"/>
</dbReference>
<reference evidence="2" key="1">
    <citation type="submission" date="2020-06" db="EMBL/GenBank/DDBJ databases">
        <title>A chromosome-scale genome assembly of Talaromyces rugulosus W13939.</title>
        <authorList>
            <person name="Wang B."/>
            <person name="Guo L."/>
            <person name="Ye K."/>
            <person name="Wang L."/>
        </authorList>
    </citation>
    <scope>NUCLEOTIDE SEQUENCE [LARGE SCALE GENOMIC DNA]</scope>
    <source>
        <strain evidence="2">W13939</strain>
    </source>
</reference>
<evidence type="ECO:0000313" key="2">
    <source>
        <dbReference type="Proteomes" id="UP000509510"/>
    </source>
</evidence>
<protein>
    <submittedName>
        <fullName evidence="1">Uncharacterized protein</fullName>
    </submittedName>
</protein>